<keyword evidence="8" id="KW-0675">Receptor</keyword>
<dbReference type="InterPro" id="IPR004117">
    <property type="entry name" value="7tm6_olfct_rcpt"/>
</dbReference>
<dbReference type="Proteomes" id="UP000235965">
    <property type="component" value="Unassembled WGS sequence"/>
</dbReference>
<dbReference type="GO" id="GO:0007165">
    <property type="term" value="P:signal transduction"/>
    <property type="evidence" value="ECO:0007669"/>
    <property type="project" value="UniProtKB-KW"/>
</dbReference>
<evidence type="ECO:0000313" key="10">
    <source>
        <dbReference type="EMBL" id="PNF40575.1"/>
    </source>
</evidence>
<protein>
    <submittedName>
        <fullName evidence="10">Uncharacterized protein</fullName>
    </submittedName>
</protein>
<keyword evidence="11" id="KW-1185">Reference proteome</keyword>
<evidence type="ECO:0000256" key="1">
    <source>
        <dbReference type="ARBA" id="ARBA00004651"/>
    </source>
</evidence>
<comment type="caution">
    <text evidence="10">The sequence shown here is derived from an EMBL/GenBank/DDBJ whole genome shotgun (WGS) entry which is preliminary data.</text>
</comment>
<evidence type="ECO:0000256" key="6">
    <source>
        <dbReference type="ARBA" id="ARBA00022989"/>
    </source>
</evidence>
<proteinExistence type="predicted"/>
<reference evidence="10 11" key="1">
    <citation type="submission" date="2017-12" db="EMBL/GenBank/DDBJ databases">
        <title>Hemimetabolous genomes reveal molecular basis of termite eusociality.</title>
        <authorList>
            <person name="Harrison M.C."/>
            <person name="Jongepier E."/>
            <person name="Robertson H.M."/>
            <person name="Arning N."/>
            <person name="Bitard-Feildel T."/>
            <person name="Chao H."/>
            <person name="Childers C.P."/>
            <person name="Dinh H."/>
            <person name="Doddapaneni H."/>
            <person name="Dugan S."/>
            <person name="Gowin J."/>
            <person name="Greiner C."/>
            <person name="Han Y."/>
            <person name="Hu H."/>
            <person name="Hughes D.S.T."/>
            <person name="Huylmans A.-K."/>
            <person name="Kemena C."/>
            <person name="Kremer L.P.M."/>
            <person name="Lee S.L."/>
            <person name="Lopez-Ezquerra A."/>
            <person name="Mallet L."/>
            <person name="Monroy-Kuhn J.M."/>
            <person name="Moser A."/>
            <person name="Murali S.C."/>
            <person name="Muzny D.M."/>
            <person name="Otani S."/>
            <person name="Piulachs M.-D."/>
            <person name="Poelchau M."/>
            <person name="Qu J."/>
            <person name="Schaub F."/>
            <person name="Wada-Katsumata A."/>
            <person name="Worley K.C."/>
            <person name="Xie Q."/>
            <person name="Ylla G."/>
            <person name="Poulsen M."/>
            <person name="Gibbs R.A."/>
            <person name="Schal C."/>
            <person name="Richards S."/>
            <person name="Belles X."/>
            <person name="Korb J."/>
            <person name="Bornberg-Bauer E."/>
        </authorList>
    </citation>
    <scope>NUCLEOTIDE SEQUENCE [LARGE SCALE GENOMIC DNA]</scope>
    <source>
        <tissue evidence="10">Whole body</tissue>
    </source>
</reference>
<name>A0A2J7RIB9_9NEOP</name>
<evidence type="ECO:0000256" key="3">
    <source>
        <dbReference type="ARBA" id="ARBA00022606"/>
    </source>
</evidence>
<evidence type="ECO:0000256" key="4">
    <source>
        <dbReference type="ARBA" id="ARBA00022692"/>
    </source>
</evidence>
<dbReference type="PANTHER" id="PTHR21137:SF35">
    <property type="entry name" value="ODORANT RECEPTOR 19A-RELATED"/>
    <property type="match status" value="1"/>
</dbReference>
<dbReference type="AlphaFoldDB" id="A0A2J7RIB9"/>
<keyword evidence="7" id="KW-0472">Membrane</keyword>
<dbReference type="InParanoid" id="A0A2J7RIB9"/>
<keyword evidence="5" id="KW-0552">Olfaction</keyword>
<keyword evidence="3" id="KW-0716">Sensory transduction</keyword>
<evidence type="ECO:0000256" key="9">
    <source>
        <dbReference type="ARBA" id="ARBA00023224"/>
    </source>
</evidence>
<evidence type="ECO:0000256" key="7">
    <source>
        <dbReference type="ARBA" id="ARBA00023136"/>
    </source>
</evidence>
<evidence type="ECO:0000256" key="8">
    <source>
        <dbReference type="ARBA" id="ARBA00023170"/>
    </source>
</evidence>
<dbReference type="GO" id="GO:0005886">
    <property type="term" value="C:plasma membrane"/>
    <property type="evidence" value="ECO:0007669"/>
    <property type="project" value="UniProtKB-SubCell"/>
</dbReference>
<accession>A0A2J7RIB9</accession>
<dbReference type="PANTHER" id="PTHR21137">
    <property type="entry name" value="ODORANT RECEPTOR"/>
    <property type="match status" value="1"/>
</dbReference>
<sequence>MFARVLLHSVCTVLELGFFCWFGSELMHKSQRVHQAAYDCDWQNNCNGAKFICMIIMRAQRPVAVRAGLFGNLCLPTFSSVSRCNPRKFTQVTMKPSRANRHVNVELASSVSETA</sequence>
<dbReference type="OrthoDB" id="8189294at2759"/>
<dbReference type="STRING" id="105785.A0A2J7RIB9"/>
<evidence type="ECO:0000256" key="2">
    <source>
        <dbReference type="ARBA" id="ARBA00022475"/>
    </source>
</evidence>
<dbReference type="Pfam" id="PF02949">
    <property type="entry name" value="7tm_6"/>
    <property type="match status" value="1"/>
</dbReference>
<comment type="subcellular location">
    <subcellularLocation>
        <location evidence="1">Cell membrane</location>
        <topology evidence="1">Multi-pass membrane protein</topology>
    </subcellularLocation>
</comment>
<keyword evidence="6" id="KW-1133">Transmembrane helix</keyword>
<evidence type="ECO:0000313" key="11">
    <source>
        <dbReference type="Proteomes" id="UP000235965"/>
    </source>
</evidence>
<keyword evidence="4" id="KW-0812">Transmembrane</keyword>
<evidence type="ECO:0000256" key="5">
    <source>
        <dbReference type="ARBA" id="ARBA00022725"/>
    </source>
</evidence>
<dbReference type="GO" id="GO:0005549">
    <property type="term" value="F:odorant binding"/>
    <property type="evidence" value="ECO:0007669"/>
    <property type="project" value="InterPro"/>
</dbReference>
<gene>
    <name evidence="10" type="ORF">B7P43_G06758</name>
</gene>
<keyword evidence="2" id="KW-1003">Cell membrane</keyword>
<keyword evidence="9" id="KW-0807">Transducer</keyword>
<organism evidence="10 11">
    <name type="scientific">Cryptotermes secundus</name>
    <dbReference type="NCBI Taxonomy" id="105785"/>
    <lineage>
        <taxon>Eukaryota</taxon>
        <taxon>Metazoa</taxon>
        <taxon>Ecdysozoa</taxon>
        <taxon>Arthropoda</taxon>
        <taxon>Hexapoda</taxon>
        <taxon>Insecta</taxon>
        <taxon>Pterygota</taxon>
        <taxon>Neoptera</taxon>
        <taxon>Polyneoptera</taxon>
        <taxon>Dictyoptera</taxon>
        <taxon>Blattodea</taxon>
        <taxon>Blattoidea</taxon>
        <taxon>Termitoidae</taxon>
        <taxon>Kalotermitidae</taxon>
        <taxon>Cryptotermitinae</taxon>
        <taxon>Cryptotermes</taxon>
    </lineage>
</organism>
<dbReference type="EMBL" id="NEVH01003502">
    <property type="protein sequence ID" value="PNF40575.1"/>
    <property type="molecule type" value="Genomic_DNA"/>
</dbReference>
<dbReference type="GO" id="GO:0004984">
    <property type="term" value="F:olfactory receptor activity"/>
    <property type="evidence" value="ECO:0007669"/>
    <property type="project" value="InterPro"/>
</dbReference>